<gene>
    <name evidence="1" type="ORF">LY90DRAFT_678129</name>
</gene>
<proteinExistence type="predicted"/>
<dbReference type="EMBL" id="MCOG01000411">
    <property type="protein sequence ID" value="ORY09184.1"/>
    <property type="molecule type" value="Genomic_DNA"/>
</dbReference>
<dbReference type="AlphaFoldDB" id="A0A1Y1ZG96"/>
<evidence type="ECO:0000313" key="2">
    <source>
        <dbReference type="Proteomes" id="UP000193920"/>
    </source>
</evidence>
<sequence>MVECTSYSGGSSCEIGSGQALDNDEFCRFGNVIYKSASSDCSAEYGSAGTTEGDYLFKDGTHGMVAGTMGTDVGLIYTCTTTSGCTQKIDTYYYHTKLYKCDDNGNCTLDTSSVTLCIDDNTKEGTEKGGASCGNGTTENNCSSGDCSPSSSVTEMVECTSYSGGSSCEIGSGQALDNDEFCRFGNVIYKSASSDCSAEYGSAGTTEGDYLFKDGTHGMVAGTMGTDVGLIYTCTTTSGCTQKIDTYYYH</sequence>
<reference evidence="1 2" key="1">
    <citation type="submission" date="2016-08" db="EMBL/GenBank/DDBJ databases">
        <title>A Parts List for Fungal Cellulosomes Revealed by Comparative Genomics.</title>
        <authorList>
            <consortium name="DOE Joint Genome Institute"/>
            <person name="Haitjema C.H."/>
            <person name="Gilmore S.P."/>
            <person name="Henske J.K."/>
            <person name="Solomon K.V."/>
            <person name="De Groot R."/>
            <person name="Kuo A."/>
            <person name="Mondo S.J."/>
            <person name="Salamov A.A."/>
            <person name="Labutti K."/>
            <person name="Zhao Z."/>
            <person name="Chiniquy J."/>
            <person name="Barry K."/>
            <person name="Brewer H.M."/>
            <person name="Purvine S.O."/>
            <person name="Wright A.T."/>
            <person name="Boxma B."/>
            <person name="Van Alen T."/>
            <person name="Hackstein J.H."/>
            <person name="Baker S.E."/>
            <person name="Grigoriev I.V."/>
            <person name="O'Malley M.A."/>
        </authorList>
    </citation>
    <scope>NUCLEOTIDE SEQUENCE [LARGE SCALE GENOMIC DNA]</scope>
    <source>
        <strain evidence="1 2">G1</strain>
    </source>
</reference>
<accession>A0A1Y1ZG96</accession>
<keyword evidence="2" id="KW-1185">Reference proteome</keyword>
<protein>
    <submittedName>
        <fullName evidence="1">Uncharacterized protein</fullName>
    </submittedName>
</protein>
<evidence type="ECO:0000313" key="1">
    <source>
        <dbReference type="EMBL" id="ORY09184.1"/>
    </source>
</evidence>
<comment type="caution">
    <text evidence="1">The sequence shown here is derived from an EMBL/GenBank/DDBJ whole genome shotgun (WGS) entry which is preliminary data.</text>
</comment>
<name>A0A1Y1ZG96_9FUNG</name>
<dbReference type="Proteomes" id="UP000193920">
    <property type="component" value="Unassembled WGS sequence"/>
</dbReference>
<organism evidence="1 2">
    <name type="scientific">Neocallimastix californiae</name>
    <dbReference type="NCBI Taxonomy" id="1754190"/>
    <lineage>
        <taxon>Eukaryota</taxon>
        <taxon>Fungi</taxon>
        <taxon>Fungi incertae sedis</taxon>
        <taxon>Chytridiomycota</taxon>
        <taxon>Chytridiomycota incertae sedis</taxon>
        <taxon>Neocallimastigomycetes</taxon>
        <taxon>Neocallimastigales</taxon>
        <taxon>Neocallimastigaceae</taxon>
        <taxon>Neocallimastix</taxon>
    </lineage>
</organism>
<feature type="non-terminal residue" evidence="1">
    <location>
        <position position="250"/>
    </location>
</feature>